<feature type="transmembrane region" description="Helical" evidence="6">
    <location>
        <begin position="324"/>
        <end position="340"/>
    </location>
</feature>
<dbReference type="Proteomes" id="UP000739411">
    <property type="component" value="Unassembled WGS sequence"/>
</dbReference>
<dbReference type="GO" id="GO:0015386">
    <property type="term" value="F:potassium:proton antiporter activity"/>
    <property type="evidence" value="ECO:0007669"/>
    <property type="project" value="TreeGrafter"/>
</dbReference>
<keyword evidence="3 6" id="KW-1133">Transmembrane helix</keyword>
<evidence type="ECO:0000256" key="1">
    <source>
        <dbReference type="ARBA" id="ARBA00004141"/>
    </source>
</evidence>
<dbReference type="PANTHER" id="PTHR37958:SF1">
    <property type="entry name" value="SODIUM-POTASSIUM_PROTON ANTIPORTER CHAA"/>
    <property type="match status" value="1"/>
</dbReference>
<keyword evidence="4 6" id="KW-0472">Membrane</keyword>
<feature type="transmembrane region" description="Helical" evidence="6">
    <location>
        <begin position="194"/>
        <end position="213"/>
    </location>
</feature>
<dbReference type="InterPro" id="IPR052946">
    <property type="entry name" value="Alkaline_pH_Ca-Antiporter"/>
</dbReference>
<evidence type="ECO:0000313" key="8">
    <source>
        <dbReference type="EMBL" id="MBK7416946.1"/>
    </source>
</evidence>
<keyword evidence="2 6" id="KW-0812">Transmembrane</keyword>
<feature type="transmembrane region" description="Helical" evidence="6">
    <location>
        <begin position="300"/>
        <end position="317"/>
    </location>
</feature>
<comment type="subcellular location">
    <subcellularLocation>
        <location evidence="1">Membrane</location>
        <topology evidence="1">Multi-pass membrane protein</topology>
    </subcellularLocation>
</comment>
<feature type="transmembrane region" description="Helical" evidence="6">
    <location>
        <begin position="264"/>
        <end position="288"/>
    </location>
</feature>
<feature type="transmembrane region" description="Helical" evidence="6">
    <location>
        <begin position="108"/>
        <end position="128"/>
    </location>
</feature>
<feature type="transmembrane region" description="Helical" evidence="6">
    <location>
        <begin position="140"/>
        <end position="159"/>
    </location>
</feature>
<reference evidence="8 9" key="1">
    <citation type="submission" date="2020-10" db="EMBL/GenBank/DDBJ databases">
        <title>Connecting structure to function with the recovery of over 1000 high-quality activated sludge metagenome-assembled genomes encoding full-length rRNA genes using long-read sequencing.</title>
        <authorList>
            <person name="Singleton C.M."/>
            <person name="Petriglieri F."/>
            <person name="Kristensen J.M."/>
            <person name="Kirkegaard R.H."/>
            <person name="Michaelsen T.Y."/>
            <person name="Andersen M.H."/>
            <person name="Karst S.M."/>
            <person name="Dueholm M.S."/>
            <person name="Nielsen P.H."/>
            <person name="Albertsen M."/>
        </authorList>
    </citation>
    <scope>NUCLEOTIDE SEQUENCE [LARGE SCALE GENOMIC DNA]</scope>
    <source>
        <strain evidence="8">EsbW_18-Q3-R4-48_BATAC.463</strain>
    </source>
</reference>
<feature type="transmembrane region" description="Helical" evidence="6">
    <location>
        <begin position="6"/>
        <end position="27"/>
    </location>
</feature>
<sequence length="341" mass="35421">MGESSSALFLALVTLTLIGTVLVAVYHAEIIAHRIGEPLGTLVLALAVTVIEVSLIISMMLSGGEEAQSLARDTVFATVMIICNGVVGLCLLAGGLRHHIVHFRAEGSSAALSVLAALTTLTLILPEFTTSTPGPTYSTAQLGFASLMSLILYLVFVFVQTVRHKDHFLPNKPENDATTNEAEDHGSHPTLSTAWASFVLLMLALVGVVGLAKQLSPAIKSGVEAIAAPLSVIGIAIALLVLLPETLSALRAARRNQIQTSLNLALGSALATIGLTIPAVGAVAIMMGITLDLGLPAKEIVLLALTLMVSAITVIGGQATIMQGTVHLVLFAAFLFLAIFP</sequence>
<evidence type="ECO:0000256" key="4">
    <source>
        <dbReference type="ARBA" id="ARBA00023136"/>
    </source>
</evidence>
<name>A0A935MZP9_9RHOO</name>
<dbReference type="InterPro" id="IPR004837">
    <property type="entry name" value="NaCa_Exmemb"/>
</dbReference>
<organism evidence="8 9">
    <name type="scientific">Candidatus Dechloromonas phosphorivorans</name>
    <dbReference type="NCBI Taxonomy" id="2899244"/>
    <lineage>
        <taxon>Bacteria</taxon>
        <taxon>Pseudomonadati</taxon>
        <taxon>Pseudomonadota</taxon>
        <taxon>Betaproteobacteria</taxon>
        <taxon>Rhodocyclales</taxon>
        <taxon>Azonexaceae</taxon>
        <taxon>Dechloromonas</taxon>
    </lineage>
</organism>
<feature type="transmembrane region" description="Helical" evidence="6">
    <location>
        <begin position="39"/>
        <end position="62"/>
    </location>
</feature>
<dbReference type="GO" id="GO:0015385">
    <property type="term" value="F:sodium:proton antiporter activity"/>
    <property type="evidence" value="ECO:0007669"/>
    <property type="project" value="TreeGrafter"/>
</dbReference>
<feature type="domain" description="Sodium/calcium exchanger membrane region" evidence="7">
    <location>
        <begin position="197"/>
        <end position="339"/>
    </location>
</feature>
<feature type="transmembrane region" description="Helical" evidence="6">
    <location>
        <begin position="225"/>
        <end position="243"/>
    </location>
</feature>
<dbReference type="AlphaFoldDB" id="A0A935MZP9"/>
<gene>
    <name evidence="8" type="ORF">IPJ38_19450</name>
</gene>
<dbReference type="PANTHER" id="PTHR37958">
    <property type="entry name" value="SODIUM-POTASSIUM/PROTON ANTIPORTER CHAA"/>
    <property type="match status" value="1"/>
</dbReference>
<evidence type="ECO:0000256" key="3">
    <source>
        <dbReference type="ARBA" id="ARBA00022989"/>
    </source>
</evidence>
<comment type="caution">
    <text evidence="8">The sequence shown here is derived from an EMBL/GenBank/DDBJ whole genome shotgun (WGS) entry which is preliminary data.</text>
</comment>
<accession>A0A935MZP9</accession>
<evidence type="ECO:0000313" key="9">
    <source>
        <dbReference type="Proteomes" id="UP000739411"/>
    </source>
</evidence>
<feature type="transmembrane region" description="Helical" evidence="6">
    <location>
        <begin position="74"/>
        <end position="96"/>
    </location>
</feature>
<evidence type="ECO:0000259" key="7">
    <source>
        <dbReference type="Pfam" id="PF01699"/>
    </source>
</evidence>
<evidence type="ECO:0000256" key="5">
    <source>
        <dbReference type="SAM" id="MobiDB-lite"/>
    </source>
</evidence>
<dbReference type="GO" id="GO:0005886">
    <property type="term" value="C:plasma membrane"/>
    <property type="evidence" value="ECO:0007669"/>
    <property type="project" value="TreeGrafter"/>
</dbReference>
<protein>
    <submittedName>
        <fullName evidence="8">Ionic transporter y4hA</fullName>
    </submittedName>
</protein>
<proteinExistence type="predicted"/>
<evidence type="ECO:0000256" key="2">
    <source>
        <dbReference type="ARBA" id="ARBA00022692"/>
    </source>
</evidence>
<dbReference type="Pfam" id="PF01699">
    <property type="entry name" value="Na_Ca_ex"/>
    <property type="match status" value="2"/>
</dbReference>
<dbReference type="EMBL" id="JADJMS010000047">
    <property type="protein sequence ID" value="MBK7416946.1"/>
    <property type="molecule type" value="Genomic_DNA"/>
</dbReference>
<evidence type="ECO:0000256" key="6">
    <source>
        <dbReference type="SAM" id="Phobius"/>
    </source>
</evidence>
<feature type="domain" description="Sodium/calcium exchanger membrane region" evidence="7">
    <location>
        <begin position="6"/>
        <end position="161"/>
    </location>
</feature>
<feature type="region of interest" description="Disordered" evidence="5">
    <location>
        <begin position="169"/>
        <end position="188"/>
    </location>
</feature>